<dbReference type="InterPro" id="IPR057601">
    <property type="entry name" value="Oar-like_b-barrel"/>
</dbReference>
<dbReference type="InterPro" id="IPR039426">
    <property type="entry name" value="TonB-dep_rcpt-like"/>
</dbReference>
<gene>
    <name evidence="9" type="ORF">ESZ00_14320</name>
</gene>
<dbReference type="PANTHER" id="PTHR30069:SF46">
    <property type="entry name" value="OAR PROTEIN"/>
    <property type="match status" value="1"/>
</dbReference>
<protein>
    <submittedName>
        <fullName evidence="9">TonB-dependent receptor</fullName>
    </submittedName>
</protein>
<dbReference type="Gene3D" id="2.60.40.1120">
    <property type="entry name" value="Carboxypeptidase-like, regulatory domain"/>
    <property type="match status" value="1"/>
</dbReference>
<dbReference type="Pfam" id="PF07715">
    <property type="entry name" value="Plug"/>
    <property type="match status" value="1"/>
</dbReference>
<dbReference type="GO" id="GO:0044718">
    <property type="term" value="P:siderophore transmembrane transport"/>
    <property type="evidence" value="ECO:0007669"/>
    <property type="project" value="TreeGrafter"/>
</dbReference>
<keyword evidence="4" id="KW-0812">Transmembrane</keyword>
<dbReference type="InterPro" id="IPR008969">
    <property type="entry name" value="CarboxyPept-like_regulatory"/>
</dbReference>
<dbReference type="Proteomes" id="UP000290253">
    <property type="component" value="Unassembled WGS sequence"/>
</dbReference>
<dbReference type="Gene3D" id="2.40.170.20">
    <property type="entry name" value="TonB-dependent receptor, beta-barrel domain"/>
    <property type="match status" value="1"/>
</dbReference>
<keyword evidence="6" id="KW-0998">Cell outer membrane</keyword>
<keyword evidence="5" id="KW-0472">Membrane</keyword>
<evidence type="ECO:0000256" key="1">
    <source>
        <dbReference type="ARBA" id="ARBA00004571"/>
    </source>
</evidence>
<keyword evidence="10" id="KW-1185">Reference proteome</keyword>
<dbReference type="Pfam" id="PF13620">
    <property type="entry name" value="CarboxypepD_reg"/>
    <property type="match status" value="1"/>
</dbReference>
<comment type="caution">
    <text evidence="9">The sequence shown here is derived from an EMBL/GenBank/DDBJ whole genome shotgun (WGS) entry which is preliminary data.</text>
</comment>
<dbReference type="SUPFAM" id="SSF56935">
    <property type="entry name" value="Porins"/>
    <property type="match status" value="1"/>
</dbReference>
<dbReference type="GO" id="GO:0009279">
    <property type="term" value="C:cell outer membrane"/>
    <property type="evidence" value="ECO:0007669"/>
    <property type="project" value="UniProtKB-SubCell"/>
</dbReference>
<comment type="subcellular location">
    <subcellularLocation>
        <location evidence="1">Cell outer membrane</location>
        <topology evidence="1">Multi-pass membrane protein</topology>
    </subcellularLocation>
</comment>
<evidence type="ECO:0000259" key="7">
    <source>
        <dbReference type="Pfam" id="PF07715"/>
    </source>
</evidence>
<evidence type="ECO:0000256" key="5">
    <source>
        <dbReference type="ARBA" id="ARBA00023136"/>
    </source>
</evidence>
<evidence type="ECO:0000256" key="3">
    <source>
        <dbReference type="ARBA" id="ARBA00022452"/>
    </source>
</evidence>
<keyword evidence="2" id="KW-0813">Transport</keyword>
<sequence>MSQKRTLQFCWTLCLLLLGALGIVFPSSIKAQVDQGAVTGVVEDGTGAVVAKAAVTLTDLDTGLVLKTVTGDGGVYTFSPVKIGNYSISASAAGFSTTTQAGLQVNVQQRLNVNLALKPGSIDQSVTVSSAPPQLQTEEASVGQVMDAKEINNTPLNGRNWVYIAHLSAGVTPSVGARGTGTGDFSANGQNAEQNNFVLDGVDNNTAVVDYLNGSSFVVRPPPDALAEFKIQTGDYSAEFGHSAGAVINASLKSGTNQIHGTAWEYVRNDIFDARNYFDTSVAKYRENQFGATLGLPILKNKLFFFGDVEANRIVQGVNDGYFSVPTAKMRTGDFSELLNPTLSGASGAIYLYQLSSAGGQTSTGATPTNGTSNPYVQSCNGQVNVLCSSQINSLAQKVLNLYPLPNTGAEGQTYNNYTSLVNATNNTWQWDARVDWNISSKDQAFVRYSYLNQAGYQPPPLGVIVDGGSYTSDGNNRNLGENFALSETHVFTDKLVNEFRFGYNYGHFFYTGASSDSDVSSSLGLGGIPYETGFGGIPNIELDGVNSLTTMGQPAYYPSQEYQNSYQILDNLTQQVKNHSIKVGYSFQRIRFDALQPPYARGYYDYSGAYTGIPGVQDSGYGAADFLQDAQYSSSISNILNTDDLRWAHSAYVQDDWKATPRLTVNIGVRYDYQTPILERHDNQASLFPETLAAGAGTGTFAMPISKESTTIPSGFLSALSSSNLSLVYSKNRYLVDPRKDNFAPRIGVAYSLDDRTVVRAGYGLFYGGFQALGLGNNMSQNYPFSFTANYGGNTSCYQGNCPTDGFTLANGFSSQIAAGLLNSAGTSLLTPIGADKDPKTTYSQEYNLSVERSLSNQMTATLSYVGTDGRHLPTSYNVNSPMEIVPSTSSAQSVRPFTNFSGANFISYRASSNYNSLQAKLEKRYSSGLSFLATYTFAHGLDNDILVLESNNASWYRNPLLIPISMEYANSPMDVRHRVTFNGNYELPFGQGRRFYNHAGVVNQAVGGWSTSLTFQAQTGNPISIGPNITVASGLGTANAIRLSDPFASGGSSPASNSTTCATKTKTVAHWFNPCAFGSPLPASDLTAATSNLATVLSYAGGTRSQTFGPGLDRVNMSFFKNFTTWREQRLQFRADVFNLLNTPAFGTPSTTNGPTGGEITSTRSLQSYTPDARFFQFSAKYTF</sequence>
<feature type="domain" description="TonB-dependent transporter Oar-like beta-barrel" evidence="8">
    <location>
        <begin position="252"/>
        <end position="1167"/>
    </location>
</feature>
<dbReference type="InterPro" id="IPR036942">
    <property type="entry name" value="Beta-barrel_TonB_sf"/>
</dbReference>
<evidence type="ECO:0000313" key="9">
    <source>
        <dbReference type="EMBL" id="RXS94276.1"/>
    </source>
</evidence>
<dbReference type="GO" id="GO:0015344">
    <property type="term" value="F:siderophore uptake transmembrane transporter activity"/>
    <property type="evidence" value="ECO:0007669"/>
    <property type="project" value="TreeGrafter"/>
</dbReference>
<dbReference type="SUPFAM" id="SSF49464">
    <property type="entry name" value="Carboxypeptidase regulatory domain-like"/>
    <property type="match status" value="1"/>
</dbReference>
<accession>A0A4Q1SAX4</accession>
<evidence type="ECO:0000259" key="8">
    <source>
        <dbReference type="Pfam" id="PF25183"/>
    </source>
</evidence>
<organism evidence="9 10">
    <name type="scientific">Silvibacterium dinghuense</name>
    <dbReference type="NCBI Taxonomy" id="1560006"/>
    <lineage>
        <taxon>Bacteria</taxon>
        <taxon>Pseudomonadati</taxon>
        <taxon>Acidobacteriota</taxon>
        <taxon>Terriglobia</taxon>
        <taxon>Terriglobales</taxon>
        <taxon>Acidobacteriaceae</taxon>
        <taxon>Silvibacterium</taxon>
    </lineage>
</organism>
<evidence type="ECO:0000256" key="6">
    <source>
        <dbReference type="ARBA" id="ARBA00023237"/>
    </source>
</evidence>
<name>A0A4Q1SAX4_9BACT</name>
<proteinExistence type="predicted"/>
<evidence type="ECO:0000313" key="10">
    <source>
        <dbReference type="Proteomes" id="UP000290253"/>
    </source>
</evidence>
<feature type="domain" description="TonB-dependent receptor plug" evidence="7">
    <location>
        <begin position="144"/>
        <end position="245"/>
    </location>
</feature>
<reference evidence="9 10" key="1">
    <citation type="journal article" date="2016" name="Int. J. Syst. Evol. Microbiol.">
        <title>Acidipila dinghuensis sp. nov., an acidobacterium isolated from forest soil.</title>
        <authorList>
            <person name="Jiang Y.W."/>
            <person name="Wang J."/>
            <person name="Chen M.H."/>
            <person name="Lv Y.Y."/>
            <person name="Qiu L.H."/>
        </authorList>
    </citation>
    <scope>NUCLEOTIDE SEQUENCE [LARGE SCALE GENOMIC DNA]</scope>
    <source>
        <strain evidence="9 10">DHOF10</strain>
    </source>
</reference>
<dbReference type="PANTHER" id="PTHR30069">
    <property type="entry name" value="TONB-DEPENDENT OUTER MEMBRANE RECEPTOR"/>
    <property type="match status" value="1"/>
</dbReference>
<keyword evidence="3" id="KW-1134">Transmembrane beta strand</keyword>
<dbReference type="OrthoDB" id="97893at2"/>
<dbReference type="InterPro" id="IPR012910">
    <property type="entry name" value="Plug_dom"/>
</dbReference>
<dbReference type="EMBL" id="SDMK01000003">
    <property type="protein sequence ID" value="RXS94276.1"/>
    <property type="molecule type" value="Genomic_DNA"/>
</dbReference>
<keyword evidence="9" id="KW-0675">Receptor</keyword>
<dbReference type="AlphaFoldDB" id="A0A4Q1SAX4"/>
<evidence type="ECO:0000256" key="4">
    <source>
        <dbReference type="ARBA" id="ARBA00022692"/>
    </source>
</evidence>
<dbReference type="RefSeq" id="WP_129209014.1">
    <property type="nucleotide sequence ID" value="NZ_BMGU01000005.1"/>
</dbReference>
<dbReference type="Pfam" id="PF25183">
    <property type="entry name" value="OMP_b-brl_4"/>
    <property type="match status" value="1"/>
</dbReference>
<evidence type="ECO:0000256" key="2">
    <source>
        <dbReference type="ARBA" id="ARBA00022448"/>
    </source>
</evidence>